<dbReference type="InterPro" id="IPR002589">
    <property type="entry name" value="Macro_dom"/>
</dbReference>
<dbReference type="AlphaFoldDB" id="A0A846QMV9"/>
<dbReference type="Pfam" id="PF01661">
    <property type="entry name" value="Macro"/>
    <property type="match status" value="1"/>
</dbReference>
<name>A0A846QMV9_9BACT</name>
<protein>
    <submittedName>
        <fullName evidence="2">O-acetyl-ADP-ribose deacetylase (Regulator of RNase III)</fullName>
    </submittedName>
</protein>
<dbReference type="CDD" id="cd02908">
    <property type="entry name" value="Macro_OAADPr_deacetylase"/>
    <property type="match status" value="1"/>
</dbReference>
<dbReference type="SUPFAM" id="SSF52949">
    <property type="entry name" value="Macro domain-like"/>
    <property type="match status" value="1"/>
</dbReference>
<dbReference type="InterPro" id="IPR043472">
    <property type="entry name" value="Macro_dom-like"/>
</dbReference>
<dbReference type="PROSITE" id="PS51154">
    <property type="entry name" value="MACRO"/>
    <property type="match status" value="1"/>
</dbReference>
<dbReference type="PANTHER" id="PTHR11106:SF27">
    <property type="entry name" value="MACRO DOMAIN-CONTAINING PROTEIN"/>
    <property type="match status" value="1"/>
</dbReference>
<evidence type="ECO:0000313" key="2">
    <source>
        <dbReference type="EMBL" id="NJB66574.1"/>
    </source>
</evidence>
<evidence type="ECO:0000259" key="1">
    <source>
        <dbReference type="PROSITE" id="PS51154"/>
    </source>
</evidence>
<dbReference type="RefSeq" id="WP_209280044.1">
    <property type="nucleotide sequence ID" value="NZ_JAATJA010000001.1"/>
</dbReference>
<sequence length="188" mass="19317">MITTLATWTIGSGTLLIETGDITTSTADAIVNAANSRLAGGGGVDGAIHDAAGPELLRACAEIIAQDGTLPPGRAVVTPGFRLSARLVVHTVGPIWRGGTNGEDETLASAYRESVLAAATHGATCVHFPAISCGVYRFPIERAAGIALKTIAKSLREGLVNSISMVIFSRDTAKTWLAVGREVLGPPA</sequence>
<dbReference type="EMBL" id="JAATJA010000001">
    <property type="protein sequence ID" value="NJB66574.1"/>
    <property type="molecule type" value="Genomic_DNA"/>
</dbReference>
<evidence type="ECO:0000313" key="3">
    <source>
        <dbReference type="Proteomes" id="UP000580856"/>
    </source>
</evidence>
<dbReference type="PANTHER" id="PTHR11106">
    <property type="entry name" value="GANGLIOSIDE INDUCED DIFFERENTIATION ASSOCIATED PROTEIN 2-RELATED"/>
    <property type="match status" value="1"/>
</dbReference>
<dbReference type="Proteomes" id="UP000580856">
    <property type="component" value="Unassembled WGS sequence"/>
</dbReference>
<keyword evidence="3" id="KW-1185">Reference proteome</keyword>
<dbReference type="Gene3D" id="3.40.220.10">
    <property type="entry name" value="Leucine Aminopeptidase, subunit E, domain 1"/>
    <property type="match status" value="1"/>
</dbReference>
<comment type="caution">
    <text evidence="2">The sequence shown here is derived from an EMBL/GenBank/DDBJ whole genome shotgun (WGS) entry which is preliminary data.</text>
</comment>
<gene>
    <name evidence="2" type="ORF">GGQ74_000214</name>
</gene>
<organism evidence="2 3">
    <name type="scientific">Desulfobaculum xiamenense</name>
    <dbReference type="NCBI Taxonomy" id="995050"/>
    <lineage>
        <taxon>Bacteria</taxon>
        <taxon>Pseudomonadati</taxon>
        <taxon>Thermodesulfobacteriota</taxon>
        <taxon>Desulfovibrionia</taxon>
        <taxon>Desulfovibrionales</taxon>
        <taxon>Desulfovibrionaceae</taxon>
        <taxon>Desulfobaculum</taxon>
    </lineage>
</organism>
<reference evidence="2 3" key="1">
    <citation type="submission" date="2020-03" db="EMBL/GenBank/DDBJ databases">
        <title>Genomic Encyclopedia of Type Strains, Phase IV (KMG-IV): sequencing the most valuable type-strain genomes for metagenomic binning, comparative biology and taxonomic classification.</title>
        <authorList>
            <person name="Goeker M."/>
        </authorList>
    </citation>
    <scope>NUCLEOTIDE SEQUENCE [LARGE SCALE GENOMIC DNA]</scope>
    <source>
        <strain evidence="2 3">DSM 24233</strain>
    </source>
</reference>
<accession>A0A846QMV9</accession>
<dbReference type="SMART" id="SM00506">
    <property type="entry name" value="A1pp"/>
    <property type="match status" value="1"/>
</dbReference>
<feature type="domain" description="Macro" evidence="1">
    <location>
        <begin position="2"/>
        <end position="184"/>
    </location>
</feature>
<proteinExistence type="predicted"/>